<comment type="caution">
    <text evidence="3">The sequence shown here is derived from an EMBL/GenBank/DDBJ whole genome shotgun (WGS) entry which is preliminary data.</text>
</comment>
<dbReference type="PANTHER" id="PTHR43476:SF3">
    <property type="entry name" value="FAD-BINDING MONOOXYGENASE"/>
    <property type="match status" value="1"/>
</dbReference>
<evidence type="ECO:0000313" key="3">
    <source>
        <dbReference type="EMBL" id="MBT8769581.1"/>
    </source>
</evidence>
<dbReference type="PRINTS" id="PR00420">
    <property type="entry name" value="RNGMNOXGNASE"/>
</dbReference>
<dbReference type="Gene3D" id="3.50.50.60">
    <property type="entry name" value="FAD/NAD(P)-binding domain"/>
    <property type="match status" value="1"/>
</dbReference>
<dbReference type="Pfam" id="PF01494">
    <property type="entry name" value="FAD_binding_3"/>
    <property type="match status" value="1"/>
</dbReference>
<dbReference type="SUPFAM" id="SSF51905">
    <property type="entry name" value="FAD/NAD(P)-binding domain"/>
    <property type="match status" value="1"/>
</dbReference>
<accession>A0ABS5XR37</accession>
<sequence>MNNKNNDPQVDVVISGLGPTGLTLAHLLGKRGLSVIVLEREPQFYGNARAVYTDDECLRIFQAAGIAEELTKDMLVNATFQWVLPDGLVLHQLIQTARPHGWPANNLFYQPLLETTLADGLARYPQVSVRRGREFTRFIQDADGVTVMHIASQGAQYSKQAPVFGETPAPQEGEEALRARFFVACDGGRSAVRAQLGIKMTGKSFPNPWIVVDIKQKEGEDCLRHLPYFSFICDPECPTVSCRQPYGHHRFEFMLMPGQAKEHMEDPRTVRAYLSKYVDVNKIEILRSLVYTFNALVAEKWRDGRVLLAGDAAHMTPQFVGQGMNAGVRDAYNLAWKLDAVLRGQARDSLLDSYQSERRPHAKAMIDLSIHMKNFVSTANPLLCSLRNVATRTARRTPGLREFLSEAKFKPRPRYETGAYFGLPRQRRAGLEGEQLPQPLLVDRESRTLLMDEAMGQGYALIGYGVDPRKSLADADLQQLARLDTRYLTLYPAGGRPQGKVSPSAPVGVDEWEDMTGECIRRFKEAGYPLGAVAVVRPDRFVFAMTNPGAVQPAIHSLLEQLGLKAVNGQREAS</sequence>
<dbReference type="EMBL" id="JAGTIS010000038">
    <property type="protein sequence ID" value="MBT8769581.1"/>
    <property type="molecule type" value="Genomic_DNA"/>
</dbReference>
<proteinExistence type="predicted"/>
<dbReference type="PANTHER" id="PTHR43476">
    <property type="entry name" value="3-(3-HYDROXY-PHENYL)PROPIONATE/3-HYDROXYCINNAMIC ACID HYDROXYLASE"/>
    <property type="match status" value="1"/>
</dbReference>
<dbReference type="Proteomes" id="UP001519667">
    <property type="component" value="Unassembled WGS sequence"/>
</dbReference>
<dbReference type="NCBIfam" id="NF004829">
    <property type="entry name" value="PRK06183.1-3"/>
    <property type="match status" value="1"/>
</dbReference>
<evidence type="ECO:0000313" key="4">
    <source>
        <dbReference type="Proteomes" id="UP001519667"/>
    </source>
</evidence>
<dbReference type="Gene3D" id="3.30.70.2450">
    <property type="match status" value="1"/>
</dbReference>
<keyword evidence="1" id="KW-0560">Oxidoreductase</keyword>
<protein>
    <submittedName>
        <fullName evidence="3">Bifunctional 3-(3-hydroxy-phenyl)propionate/3-hydroxycinnamic acid hydroxylase</fullName>
    </submittedName>
</protein>
<organism evidence="3 4">
    <name type="scientific">Metapseudomonas boanensis</name>
    <dbReference type="NCBI Taxonomy" id="2822138"/>
    <lineage>
        <taxon>Bacteria</taxon>
        <taxon>Pseudomonadati</taxon>
        <taxon>Pseudomonadota</taxon>
        <taxon>Gammaproteobacteria</taxon>
        <taxon>Pseudomonadales</taxon>
        <taxon>Pseudomonadaceae</taxon>
        <taxon>Metapseudomonas</taxon>
    </lineage>
</organism>
<feature type="domain" description="FAD-binding" evidence="2">
    <location>
        <begin position="10"/>
        <end position="368"/>
    </location>
</feature>
<dbReference type="InterPro" id="IPR002938">
    <property type="entry name" value="FAD-bd"/>
</dbReference>
<dbReference type="InterPro" id="IPR036188">
    <property type="entry name" value="FAD/NAD-bd_sf"/>
</dbReference>
<evidence type="ECO:0000259" key="2">
    <source>
        <dbReference type="Pfam" id="PF01494"/>
    </source>
</evidence>
<reference evidence="3 4" key="1">
    <citation type="submission" date="2021-04" db="EMBL/GenBank/DDBJ databases">
        <title>Pseudomonas boanensis sp. nov., a bacterium isolated from river water used for household purposes in Boane District, Mozambique.</title>
        <authorList>
            <person name="Nicklasson M."/>
            <person name="Martin-Rodriguez A.J."/>
            <person name="Thorell K."/>
            <person name="Neves L."/>
            <person name="Mussagy A."/>
            <person name="Rydberg H.A."/>
            <person name="Hernroth B."/>
            <person name="Svensson-Stadler L."/>
            <person name="Sjoling A."/>
        </authorList>
    </citation>
    <scope>NUCLEOTIDE SEQUENCE [LARGE SCALE GENOMIC DNA]</scope>
    <source>
        <strain evidence="3 4">DB1</strain>
    </source>
</reference>
<gene>
    <name evidence="3" type="ORF">J7302_26100</name>
</gene>
<dbReference type="RefSeq" id="WP_215381719.1">
    <property type="nucleotide sequence ID" value="NZ_JAGTIS010000038.1"/>
</dbReference>
<dbReference type="InterPro" id="IPR050631">
    <property type="entry name" value="PheA/TfdB_FAD_monoxygenase"/>
</dbReference>
<evidence type="ECO:0000256" key="1">
    <source>
        <dbReference type="ARBA" id="ARBA00023002"/>
    </source>
</evidence>
<name>A0ABS5XR37_9GAMM</name>
<keyword evidence="4" id="KW-1185">Reference proteome</keyword>